<sequence length="101" mass="11516">MIKYDGSVVYSESDGKIKVNNRMLFNEAQVTAIKAIIDGEIEKKLDYGTVYVIKDQVADDYGILDVLKVFEWLADAQDYVMTHPRAVLLPRKVIKHGKIEK</sequence>
<reference evidence="1 2" key="1">
    <citation type="submission" date="2020-07" db="EMBL/GenBank/DDBJ databases">
        <title>Description of Limosilactobacillus balticus sp. nov., Limosilactobacillus agrestis sp. nov., Limosilactobacillus albertensis sp. nov., Limosilactobacillus rudii sp. nov., Limosilactobacillus fastidiosus sp. nov., five novel Limosilactobacillus species isolated from the vertebrate gastrointestinal tract, and proposal of 6 subspecies of Limosilactobacillus reuteri adapted to the gastrointestinal tract of specific vertebrate hosts.</title>
        <authorList>
            <person name="Li F."/>
            <person name="Cheng C."/>
            <person name="Zheng J."/>
            <person name="Quevedo R.M."/>
            <person name="Li J."/>
            <person name="Roos S."/>
            <person name="Gaenzle M.G."/>
            <person name="Walter J."/>
        </authorList>
    </citation>
    <scope>NUCLEOTIDE SEQUENCE [LARGE SCALE GENOMIC DNA]</scope>
    <source>
        <strain evidence="1 2">STM2_1</strain>
    </source>
</reference>
<dbReference type="RefSeq" id="WP_182595475.1">
    <property type="nucleotide sequence ID" value="NZ_JACIVA010000037.1"/>
</dbReference>
<accession>A0A7W3YLX6</accession>
<dbReference type="Proteomes" id="UP000517106">
    <property type="component" value="Unassembled WGS sequence"/>
</dbReference>
<gene>
    <name evidence="1" type="ORF">H5S09_02750</name>
</gene>
<evidence type="ECO:0000313" key="1">
    <source>
        <dbReference type="EMBL" id="MBB1096869.1"/>
    </source>
</evidence>
<dbReference type="EMBL" id="JACIVA010000037">
    <property type="protein sequence ID" value="MBB1096869.1"/>
    <property type="molecule type" value="Genomic_DNA"/>
</dbReference>
<name>A0A7W3YLX6_9LACO</name>
<protein>
    <submittedName>
        <fullName evidence="1">Uncharacterized protein</fullName>
    </submittedName>
</protein>
<organism evidence="1 2">
    <name type="scientific">Limosilactobacillus rudii</name>
    <dbReference type="NCBI Taxonomy" id="2759755"/>
    <lineage>
        <taxon>Bacteria</taxon>
        <taxon>Bacillati</taxon>
        <taxon>Bacillota</taxon>
        <taxon>Bacilli</taxon>
        <taxon>Lactobacillales</taxon>
        <taxon>Lactobacillaceae</taxon>
        <taxon>Limosilactobacillus</taxon>
    </lineage>
</organism>
<evidence type="ECO:0000313" key="2">
    <source>
        <dbReference type="Proteomes" id="UP000517106"/>
    </source>
</evidence>
<proteinExistence type="predicted"/>
<keyword evidence="2" id="KW-1185">Reference proteome</keyword>
<comment type="caution">
    <text evidence="1">The sequence shown here is derived from an EMBL/GenBank/DDBJ whole genome shotgun (WGS) entry which is preliminary data.</text>
</comment>
<dbReference type="AlphaFoldDB" id="A0A7W3YLX6"/>